<protein>
    <submittedName>
        <fullName evidence="1">Uncharacterized protein</fullName>
    </submittedName>
</protein>
<dbReference type="GeneID" id="73382479"/>
<gene>
    <name evidence="1" type="ORF">KGF56_004866</name>
</gene>
<comment type="caution">
    <text evidence="1">The sequence shown here is derived from an EMBL/GenBank/DDBJ whole genome shotgun (WGS) entry which is preliminary data.</text>
</comment>
<dbReference type="RefSeq" id="XP_049178045.1">
    <property type="nucleotide sequence ID" value="XM_049326349.1"/>
</dbReference>
<proteinExistence type="predicted"/>
<reference evidence="1" key="1">
    <citation type="journal article" date="2022" name="DNA Res.">
        <title>Genome analysis of five recently described species of the CUG-Ser clade uncovers Candida theae as a new hybrid lineage with pathogenic potential in the Candida parapsilosis species complex.</title>
        <authorList>
            <person name="Mixao V."/>
            <person name="Del Olmo V."/>
            <person name="Hegedusova E."/>
            <person name="Saus E."/>
            <person name="Pryszcz L."/>
            <person name="Cillingova A."/>
            <person name="Nosek J."/>
            <person name="Gabaldon T."/>
        </authorList>
    </citation>
    <scope>NUCLEOTIDE SEQUENCE</scope>
    <source>
        <strain evidence="1">CBS 10844</strain>
    </source>
</reference>
<keyword evidence="2" id="KW-1185">Reference proteome</keyword>
<accession>A0AAI9SSW3</accession>
<name>A0AAI9SSW3_9ASCO</name>
<evidence type="ECO:0000313" key="2">
    <source>
        <dbReference type="Proteomes" id="UP001202479"/>
    </source>
</evidence>
<sequence>MFQRNYNANSKVIPSHFAPEYYVSQPTYSNHFPIVEQTHPDLYINSNALFCQDAISTSLAEKLLESVSTPQPPMSQLVEYLDPLSLSHEELSCMSKGLTNMKVRCTRDTNTFYNTEKLRHVGKTAFEFGIINRLKIFKTLKYLSNSSFEISSEVSSATSKSLIREFMKLNGLVNCVSVNREFLVNEQLSKELFELKKQRVFDATTVGCFYTMVGIVCANHRESFFHFMDKIISGKRGIIDILRRKNA</sequence>
<dbReference type="EMBL" id="JAHUZD010000150">
    <property type="protein sequence ID" value="KAI3402296.2"/>
    <property type="molecule type" value="Genomic_DNA"/>
</dbReference>
<dbReference type="AlphaFoldDB" id="A0AAI9SSW3"/>
<dbReference type="Proteomes" id="UP001202479">
    <property type="component" value="Unassembled WGS sequence"/>
</dbReference>
<organism evidence="1 2">
    <name type="scientific">Candida oxycetoniae</name>
    <dbReference type="NCBI Taxonomy" id="497107"/>
    <lineage>
        <taxon>Eukaryota</taxon>
        <taxon>Fungi</taxon>
        <taxon>Dikarya</taxon>
        <taxon>Ascomycota</taxon>
        <taxon>Saccharomycotina</taxon>
        <taxon>Pichiomycetes</taxon>
        <taxon>Debaryomycetaceae</taxon>
        <taxon>Candida/Lodderomyces clade</taxon>
        <taxon>Candida</taxon>
    </lineage>
</organism>
<evidence type="ECO:0000313" key="1">
    <source>
        <dbReference type="EMBL" id="KAI3402296.2"/>
    </source>
</evidence>